<accession>A0ACB7ZHL0</accession>
<reference evidence="1 2" key="1">
    <citation type="journal article" date="2021" name="Hortic Res">
        <title>High-quality reference genome and annotation aids understanding of berry development for evergreen blueberry (Vaccinium darrowii).</title>
        <authorList>
            <person name="Yu J."/>
            <person name="Hulse-Kemp A.M."/>
            <person name="Babiker E."/>
            <person name="Staton M."/>
        </authorList>
    </citation>
    <scope>NUCLEOTIDE SEQUENCE [LARGE SCALE GENOMIC DNA]</scope>
    <source>
        <strain evidence="2">cv. NJ 8807/NJ 8810</strain>
        <tissue evidence="1">Young leaf</tissue>
    </source>
</reference>
<comment type="caution">
    <text evidence="1">The sequence shown here is derived from an EMBL/GenBank/DDBJ whole genome shotgun (WGS) entry which is preliminary data.</text>
</comment>
<dbReference type="EMBL" id="CM037159">
    <property type="protein sequence ID" value="KAH7864971.1"/>
    <property type="molecule type" value="Genomic_DNA"/>
</dbReference>
<keyword evidence="2" id="KW-1185">Reference proteome</keyword>
<protein>
    <submittedName>
        <fullName evidence="1">Uncharacterized protein</fullName>
    </submittedName>
</protein>
<sequence>MADSIQWIKHIESYVDSSSSPSQQVASVDAIAALLKNDLLKIDALVRDMEMYLTTTDSIIRSRGILLLAELLQRLASKPLNDAVIHSLIGFFTEKLADWKALRGALVGCLALMKRKSNVGMVTIKEARAVAQSYIENLQVQSLGQHDRKLCYELLECLFDRYPEVVVALDDNIVHAICEAFDGEKDPQCLMITFRIMVSLARLFPDPFGPVASFAEELFEILGSYFPIHFTHPKGDEVDVKRDDLSRALMLAFASTPLFEPFAIPLLLEKLSSTLPSTKVESLRYLSYCSVFYGADRMSQHAETIWASVKDAIFNSLESILSLEFEPVDDMGFRENEIATEALILLQKVVQQNEGSYLSLIVGDEEINLTINSITTSKNYADMPTQNKKKLHAVGRILSVSARASIASCNRVFENFFLCLMDTLRISGSCGDILPEDGCKFSGRLNYGALYLSIELLAACRYLVLGSEGLTSPTVSPHETWCCMLQGICHSLSEAFSSTLVTTVDEDIQNSYIHSGVRGLQIMATFPGSFLPVPKLIFESILKRLMSIITLNFDNILLWKLSLKALVEIGSFVDSRHDSEKATCFNGLVVERIVSLLSYDDSTMPLSLKLEAVSEIGTTGLNYMLSIVQGLEKAILDKLSDALVQGNVEAVESAVQLLDCFSNKLLPWFDKIGVFEDFPFHFTINIWDQIAKNTDFSIGLQENELLDATMTAVKLAVAKCSEESQSIIIQKALDVLFSSAAFPSGESISGFESSKLEASQLHHGLNSFPCRDKWIVSLFASVIIALRPQTCVPNGKFIVHVFMTTLLSGHAPAAQALGSMVNKLPLKSNTMDTSDVFSLEEALDIIFSSSVWTLDDNGLLRRPCGTSDDSEIDLGGLRLSNLGSRLLQVHAIIGLAWMGKALLMRGHEKVKDITMTIFSCLLSKNDSGALSLKQHPIKDSNEEDVLPLMKSAADAFHVLMSDSEACLNRRFHAVIRPLYKQRYFSTMMPVLISSVVKSNSSITRSMLYRAFAHIISDTPLSAILSEAKKLIPLLVDSLSALSEDISNSEMIYSVLLVLSAILTDRTGQEAVVENAYIIITRLLGLISYPHMMVVRETSIQCLVAMSSLPHTRIYPMRSQVLRAISNALDDPKRAVRQEAVRCRQAWATIASRSLQF</sequence>
<gene>
    <name evidence="1" type="ORF">Vadar_000525</name>
</gene>
<name>A0ACB7ZHL0_9ERIC</name>
<proteinExistence type="predicted"/>
<dbReference type="Proteomes" id="UP000828048">
    <property type="component" value="Chromosome 9"/>
</dbReference>
<organism evidence="1 2">
    <name type="scientific">Vaccinium darrowii</name>
    <dbReference type="NCBI Taxonomy" id="229202"/>
    <lineage>
        <taxon>Eukaryota</taxon>
        <taxon>Viridiplantae</taxon>
        <taxon>Streptophyta</taxon>
        <taxon>Embryophyta</taxon>
        <taxon>Tracheophyta</taxon>
        <taxon>Spermatophyta</taxon>
        <taxon>Magnoliopsida</taxon>
        <taxon>eudicotyledons</taxon>
        <taxon>Gunneridae</taxon>
        <taxon>Pentapetalae</taxon>
        <taxon>asterids</taxon>
        <taxon>Ericales</taxon>
        <taxon>Ericaceae</taxon>
        <taxon>Vaccinioideae</taxon>
        <taxon>Vaccinieae</taxon>
        <taxon>Vaccinium</taxon>
    </lineage>
</organism>
<evidence type="ECO:0000313" key="1">
    <source>
        <dbReference type="EMBL" id="KAH7864971.1"/>
    </source>
</evidence>
<evidence type="ECO:0000313" key="2">
    <source>
        <dbReference type="Proteomes" id="UP000828048"/>
    </source>
</evidence>